<feature type="transmembrane region" description="Helical" evidence="2">
    <location>
        <begin position="151"/>
        <end position="171"/>
    </location>
</feature>
<dbReference type="RefSeq" id="WP_085309845.1">
    <property type="nucleotide sequence ID" value="NZ_CP020743.1"/>
</dbReference>
<evidence type="ECO:0000256" key="1">
    <source>
        <dbReference type="SAM" id="MobiDB-lite"/>
    </source>
</evidence>
<reference evidence="3 4" key="1">
    <citation type="submission" date="2017-04" db="EMBL/GenBank/DDBJ databases">
        <title>The Characteristic of a Fine Plant Growth-Promoting Rhizobacteria Bacillus mycoides Gnyt1 and its Whole Genome Sequencing Analysis.</title>
        <authorList>
            <person name="Li J.H."/>
            <person name="Yao T."/>
        </authorList>
    </citation>
    <scope>NUCLEOTIDE SEQUENCE [LARGE SCALE GENOMIC DNA]</scope>
    <source>
        <strain evidence="3 4">Gnyt1</strain>
    </source>
</reference>
<evidence type="ECO:0000256" key="2">
    <source>
        <dbReference type="SAM" id="Phobius"/>
    </source>
</evidence>
<protein>
    <submittedName>
        <fullName evidence="3">Uncharacterized protein</fullName>
    </submittedName>
</protein>
<keyword evidence="2" id="KW-1133">Transmembrane helix</keyword>
<evidence type="ECO:0000313" key="4">
    <source>
        <dbReference type="Proteomes" id="UP000192932"/>
    </source>
</evidence>
<name>A0A1W6A5A9_BACMY</name>
<dbReference type="AlphaFoldDB" id="A0A1W6A5A9"/>
<gene>
    <name evidence="3" type="ORF">B7492_07020</name>
</gene>
<feature type="transmembrane region" description="Helical" evidence="2">
    <location>
        <begin position="191"/>
        <end position="212"/>
    </location>
</feature>
<accession>A0A1W6A5A9</accession>
<feature type="region of interest" description="Disordered" evidence="1">
    <location>
        <begin position="237"/>
        <end position="264"/>
    </location>
</feature>
<sequence>MEDSLQTSMEISQVIGESEFGSLISILGLIITISVFIYQERGKRQEKTKETMRLTEELVNLIVRNSISNGSGIPFRSINLTYFLEGYKQLKNSEMKEDNIRLSKMVYAKIYENEHIANNVREQMLIEVKDIIEEFEERANSKRKNLGVRGLAKLLFSLVFVTALVILIFVLPSWMRVLVQTDTLSGALKVTIFIILFLLALVIIPIIINILIKPLVTEVDNLLDIADDHFLNWKGKRGKKSKNNTRCEQSSSNEPVIKPAQEKSSEERLSSLNLNRFIDDETILVETFKHRFMLEQYIREIFTRKFEGENYKRYSTGKLLNQLIYDGIIDKEIGELAKKLYTLANRVIHEGDQDIDQVVHQDNIASMNRLFQYFEDLLSKC</sequence>
<keyword evidence="2" id="KW-0472">Membrane</keyword>
<feature type="compositionally biased region" description="Polar residues" evidence="1">
    <location>
        <begin position="244"/>
        <end position="254"/>
    </location>
</feature>
<dbReference type="Proteomes" id="UP000192932">
    <property type="component" value="Chromosome"/>
</dbReference>
<dbReference type="EMBL" id="CP020743">
    <property type="protein sequence ID" value="ARJ20999.1"/>
    <property type="molecule type" value="Genomic_DNA"/>
</dbReference>
<proteinExistence type="predicted"/>
<organism evidence="3 4">
    <name type="scientific">Bacillus mycoides</name>
    <dbReference type="NCBI Taxonomy" id="1405"/>
    <lineage>
        <taxon>Bacteria</taxon>
        <taxon>Bacillati</taxon>
        <taxon>Bacillota</taxon>
        <taxon>Bacilli</taxon>
        <taxon>Bacillales</taxon>
        <taxon>Bacillaceae</taxon>
        <taxon>Bacillus</taxon>
        <taxon>Bacillus cereus group</taxon>
    </lineage>
</organism>
<keyword evidence="2" id="KW-0812">Transmembrane</keyword>
<evidence type="ECO:0000313" key="3">
    <source>
        <dbReference type="EMBL" id="ARJ20999.1"/>
    </source>
</evidence>
<feature type="transmembrane region" description="Helical" evidence="2">
    <location>
        <begin position="20"/>
        <end position="38"/>
    </location>
</feature>